<dbReference type="InterPro" id="IPR052744">
    <property type="entry name" value="GPAT/DAPAT"/>
</dbReference>
<comment type="caution">
    <text evidence="3">The sequence shown here is derived from an EMBL/GenBank/DDBJ whole genome shotgun (WGS) entry which is preliminary data.</text>
</comment>
<dbReference type="GO" id="GO:0008654">
    <property type="term" value="P:phospholipid biosynthetic process"/>
    <property type="evidence" value="ECO:0007669"/>
    <property type="project" value="TreeGrafter"/>
</dbReference>
<dbReference type="InterPro" id="IPR002123">
    <property type="entry name" value="Plipid/glycerol_acylTrfase"/>
</dbReference>
<keyword evidence="1" id="KW-1133">Transmembrane helix</keyword>
<keyword evidence="1" id="KW-0812">Transmembrane</keyword>
<evidence type="ECO:0000256" key="1">
    <source>
        <dbReference type="SAM" id="Phobius"/>
    </source>
</evidence>
<feature type="domain" description="Phospholipid/glycerol acyltransferase" evidence="2">
    <location>
        <begin position="41"/>
        <end position="175"/>
    </location>
</feature>
<sequence>MAQVNILAYTALRWFFEFCISLFYANVSVKGTENIPKKVPVIFTVNHYNGLVDGVIIYSQVSKRIVRSVAKAELFKLPLLGTFLKLLGTIPVVRQQDITKDEEEQRRLSNQAAINAMAEVLKANDCLVIFPEGTSHNNSTLTKIKTGFARAALQALDSDEHISKVVVVPVGLNYDSKNEFRSDVFIQFGRQIIIDRSHLSEFKKDSTKLLDNLADVVRKGMQHVTVVANDPETISAAHIARSLVRKRSNPLSQEEYIFLTQKFIDVFEKQEDAKQVFATLKQLSSHMRLLNMKYSELSMRYFFIRKLLTLLVTLPVTLPGSIYHLPVGLVSSYFGKKISQGYRDQEAHYILMMMIFLLPLYYIFTAIILTIMFSFKFALICALLLAVSGVIAVHLRPVGYTIHLFKSFAKLILVNREELLRIQKQLRADLPPLISKHMKEVLSRGILDEEIESRCQGYLKQQ</sequence>
<evidence type="ECO:0000313" key="3">
    <source>
        <dbReference type="EMBL" id="KAG2373193.1"/>
    </source>
</evidence>
<dbReference type="GeneID" id="68105249"/>
<dbReference type="SMART" id="SM00563">
    <property type="entry name" value="PlsC"/>
    <property type="match status" value="1"/>
</dbReference>
<dbReference type="EMBL" id="PYSW02000059">
    <property type="protein sequence ID" value="KAG2373193.1"/>
    <property type="molecule type" value="Genomic_DNA"/>
</dbReference>
<feature type="transmembrane region" description="Helical" evidence="1">
    <location>
        <begin position="307"/>
        <end position="327"/>
    </location>
</feature>
<feature type="transmembrane region" description="Helical" evidence="1">
    <location>
        <begin position="377"/>
        <end position="395"/>
    </location>
</feature>
<name>A0AA88GCZ9_NAELO</name>
<proteinExistence type="predicted"/>
<evidence type="ECO:0000313" key="4">
    <source>
        <dbReference type="Proteomes" id="UP000816034"/>
    </source>
</evidence>
<keyword evidence="1" id="KW-0472">Membrane</keyword>
<dbReference type="GO" id="GO:0016287">
    <property type="term" value="F:glycerone-phosphate O-acyltransferase activity"/>
    <property type="evidence" value="ECO:0007669"/>
    <property type="project" value="TreeGrafter"/>
</dbReference>
<dbReference type="Pfam" id="PF01553">
    <property type="entry name" value="Acyltransferase"/>
    <property type="match status" value="1"/>
</dbReference>
<dbReference type="PANTHER" id="PTHR31605:SF0">
    <property type="entry name" value="GLYCEROL-3-PHOSPHATE O-ACYLTRANSFERASE 1"/>
    <property type="match status" value="1"/>
</dbReference>
<feature type="transmembrane region" description="Helical" evidence="1">
    <location>
        <begin position="347"/>
        <end position="370"/>
    </location>
</feature>
<keyword evidence="4" id="KW-1185">Reference proteome</keyword>
<dbReference type="AlphaFoldDB" id="A0AA88GCZ9"/>
<accession>A0AA88GCZ9</accession>
<dbReference type="Proteomes" id="UP000816034">
    <property type="component" value="Unassembled WGS sequence"/>
</dbReference>
<dbReference type="PANTHER" id="PTHR31605">
    <property type="entry name" value="GLYCEROL-3-PHOSPHATE O-ACYLTRANSFERASE 1"/>
    <property type="match status" value="1"/>
</dbReference>
<organism evidence="3 4">
    <name type="scientific">Naegleria lovaniensis</name>
    <name type="common">Amoeba</name>
    <dbReference type="NCBI Taxonomy" id="51637"/>
    <lineage>
        <taxon>Eukaryota</taxon>
        <taxon>Discoba</taxon>
        <taxon>Heterolobosea</taxon>
        <taxon>Tetramitia</taxon>
        <taxon>Eutetramitia</taxon>
        <taxon>Vahlkampfiidae</taxon>
        <taxon>Naegleria</taxon>
    </lineage>
</organism>
<dbReference type="GO" id="GO:0004366">
    <property type="term" value="F:glycerol-3-phosphate O-acyltransferase activity"/>
    <property type="evidence" value="ECO:0007669"/>
    <property type="project" value="TreeGrafter"/>
</dbReference>
<reference evidence="3 4" key="1">
    <citation type="journal article" date="2018" name="BMC Genomics">
        <title>The genome of Naegleria lovaniensis, the basis for a comparative approach to unravel pathogenicity factors of the human pathogenic amoeba N. fowleri.</title>
        <authorList>
            <person name="Liechti N."/>
            <person name="Schurch N."/>
            <person name="Bruggmann R."/>
            <person name="Wittwer M."/>
        </authorList>
    </citation>
    <scope>NUCLEOTIDE SEQUENCE [LARGE SCALE GENOMIC DNA]</scope>
    <source>
        <strain evidence="3 4">ATCC 30569</strain>
    </source>
</reference>
<gene>
    <name evidence="3" type="ORF">C9374_012795</name>
</gene>
<evidence type="ECO:0000259" key="2">
    <source>
        <dbReference type="SMART" id="SM00563"/>
    </source>
</evidence>
<dbReference type="SUPFAM" id="SSF69593">
    <property type="entry name" value="Glycerol-3-phosphate (1)-acyltransferase"/>
    <property type="match status" value="1"/>
</dbReference>
<dbReference type="RefSeq" id="XP_044542367.1">
    <property type="nucleotide sequence ID" value="XM_044688600.1"/>
</dbReference>
<protein>
    <recommendedName>
        <fullName evidence="2">Phospholipid/glycerol acyltransferase domain-containing protein</fullName>
    </recommendedName>
</protein>